<keyword evidence="2" id="KW-1185">Reference proteome</keyword>
<organism evidence="1 2">
    <name type="scientific">Ixodes persulcatus</name>
    <name type="common">Taiga tick</name>
    <dbReference type="NCBI Taxonomy" id="34615"/>
    <lineage>
        <taxon>Eukaryota</taxon>
        <taxon>Metazoa</taxon>
        <taxon>Ecdysozoa</taxon>
        <taxon>Arthropoda</taxon>
        <taxon>Chelicerata</taxon>
        <taxon>Arachnida</taxon>
        <taxon>Acari</taxon>
        <taxon>Parasitiformes</taxon>
        <taxon>Ixodida</taxon>
        <taxon>Ixodoidea</taxon>
        <taxon>Ixodidae</taxon>
        <taxon>Ixodinae</taxon>
        <taxon>Ixodes</taxon>
    </lineage>
</organism>
<evidence type="ECO:0000313" key="2">
    <source>
        <dbReference type="Proteomes" id="UP000805193"/>
    </source>
</evidence>
<dbReference type="EMBL" id="JABSTQ010009985">
    <property type="protein sequence ID" value="KAG0424329.1"/>
    <property type="molecule type" value="Genomic_DNA"/>
</dbReference>
<comment type="caution">
    <text evidence="1">The sequence shown here is derived from an EMBL/GenBank/DDBJ whole genome shotgun (WGS) entry which is preliminary data.</text>
</comment>
<sequence>MCAKEQIVKARELQSKEKKYVILDLNTREKTFKVHSTGWQLTCKTKRFDQSSQRQHEQQEVQQDVPQQDTGATPDPMPATLESQPQQRTADEDDQMELGEASAVS</sequence>
<accession>A0AC60PTI9</accession>
<reference evidence="1 2" key="1">
    <citation type="journal article" date="2020" name="Cell">
        <title>Large-Scale Comparative Analyses of Tick Genomes Elucidate Their Genetic Diversity and Vector Capacities.</title>
        <authorList>
            <consortium name="Tick Genome and Microbiome Consortium (TIGMIC)"/>
            <person name="Jia N."/>
            <person name="Wang J."/>
            <person name="Shi W."/>
            <person name="Du L."/>
            <person name="Sun Y."/>
            <person name="Zhan W."/>
            <person name="Jiang J.F."/>
            <person name="Wang Q."/>
            <person name="Zhang B."/>
            <person name="Ji P."/>
            <person name="Bell-Sakyi L."/>
            <person name="Cui X.M."/>
            <person name="Yuan T.T."/>
            <person name="Jiang B.G."/>
            <person name="Yang W.F."/>
            <person name="Lam T.T."/>
            <person name="Chang Q.C."/>
            <person name="Ding S.J."/>
            <person name="Wang X.J."/>
            <person name="Zhu J.G."/>
            <person name="Ruan X.D."/>
            <person name="Zhao L."/>
            <person name="Wei J.T."/>
            <person name="Ye R.Z."/>
            <person name="Que T.C."/>
            <person name="Du C.H."/>
            <person name="Zhou Y.H."/>
            <person name="Cheng J.X."/>
            <person name="Dai P.F."/>
            <person name="Guo W.B."/>
            <person name="Han X.H."/>
            <person name="Huang E.J."/>
            <person name="Li L.F."/>
            <person name="Wei W."/>
            <person name="Gao Y.C."/>
            <person name="Liu J.Z."/>
            <person name="Shao H.Z."/>
            <person name="Wang X."/>
            <person name="Wang C.C."/>
            <person name="Yang T.C."/>
            <person name="Huo Q.B."/>
            <person name="Li W."/>
            <person name="Chen H.Y."/>
            <person name="Chen S.E."/>
            <person name="Zhou L.G."/>
            <person name="Ni X.B."/>
            <person name="Tian J.H."/>
            <person name="Sheng Y."/>
            <person name="Liu T."/>
            <person name="Pan Y.S."/>
            <person name="Xia L.Y."/>
            <person name="Li J."/>
            <person name="Zhao F."/>
            <person name="Cao W.C."/>
        </authorList>
    </citation>
    <scope>NUCLEOTIDE SEQUENCE [LARGE SCALE GENOMIC DNA]</scope>
    <source>
        <strain evidence="1">Iper-2018</strain>
    </source>
</reference>
<evidence type="ECO:0000313" key="1">
    <source>
        <dbReference type="EMBL" id="KAG0424329.1"/>
    </source>
</evidence>
<protein>
    <submittedName>
        <fullName evidence="1">Uncharacterized protein</fullName>
    </submittedName>
</protein>
<gene>
    <name evidence="1" type="ORF">HPB47_028447</name>
</gene>
<proteinExistence type="predicted"/>
<dbReference type="Proteomes" id="UP000805193">
    <property type="component" value="Unassembled WGS sequence"/>
</dbReference>
<name>A0AC60PTI9_IXOPE</name>